<comment type="caution">
    <text evidence="1">The sequence shown here is derived from an EMBL/GenBank/DDBJ whole genome shotgun (WGS) entry which is preliminary data.</text>
</comment>
<name>A0A1T2L2N1_9GAMM</name>
<dbReference type="EMBL" id="MPRL01000055">
    <property type="protein sequence ID" value="OOZ39331.1"/>
    <property type="molecule type" value="Genomic_DNA"/>
</dbReference>
<reference evidence="1 2" key="1">
    <citation type="submission" date="2016-11" db="EMBL/GenBank/DDBJ databases">
        <title>Mixed transmission modes and dynamic genome evolution in an obligate animal-bacterial symbiosis.</title>
        <authorList>
            <person name="Russell S.L."/>
            <person name="Corbett-Detig R.B."/>
            <person name="Cavanaugh C.M."/>
        </authorList>
    </citation>
    <scope>NUCLEOTIDE SEQUENCE [LARGE SCALE GENOMIC DNA]</scope>
    <source>
        <strain evidence="1">Sveles-Q1</strain>
    </source>
</reference>
<dbReference type="AlphaFoldDB" id="A0A1T2L2N1"/>
<evidence type="ECO:0000313" key="2">
    <source>
        <dbReference type="Proteomes" id="UP000191110"/>
    </source>
</evidence>
<dbReference type="InterPro" id="IPR005358">
    <property type="entry name" value="Puta_zinc/iron-chelating_dom"/>
</dbReference>
<dbReference type="Pfam" id="PF03692">
    <property type="entry name" value="CxxCxxCC"/>
    <property type="match status" value="1"/>
</dbReference>
<protein>
    <submittedName>
        <fullName evidence="1">Zinc/iron-chelating domain-containing protein</fullName>
    </submittedName>
</protein>
<organism evidence="1 2">
    <name type="scientific">Solemya pervernicosa gill symbiont</name>
    <dbReference type="NCBI Taxonomy" id="642797"/>
    <lineage>
        <taxon>Bacteria</taxon>
        <taxon>Pseudomonadati</taxon>
        <taxon>Pseudomonadota</taxon>
        <taxon>Gammaproteobacteria</taxon>
        <taxon>sulfur-oxidizing symbionts</taxon>
    </lineage>
</organism>
<dbReference type="OrthoDB" id="71604at2"/>
<keyword evidence="2" id="KW-1185">Reference proteome</keyword>
<proteinExistence type="predicted"/>
<accession>A0A1T2L2N1</accession>
<evidence type="ECO:0000313" key="1">
    <source>
        <dbReference type="EMBL" id="OOZ39331.1"/>
    </source>
</evidence>
<sequence length="92" mass="10455">MTTTEITCDSCDAACCRLQVILVDDNRVPETMTEQSSWGGEVMLRRDDGWCTALDRTTMLCTIYDDRPQICRDFEMGSVECINERDASFSLL</sequence>
<gene>
    <name evidence="1" type="ORF">BOW53_12080</name>
</gene>
<dbReference type="Proteomes" id="UP000191110">
    <property type="component" value="Unassembled WGS sequence"/>
</dbReference>